<dbReference type="Proteomes" id="UP000281708">
    <property type="component" value="Unassembled WGS sequence"/>
</dbReference>
<dbReference type="AlphaFoldDB" id="A0A3L8P4F9"/>
<dbReference type="SUPFAM" id="SSF55729">
    <property type="entry name" value="Acyl-CoA N-acyltransferases (Nat)"/>
    <property type="match status" value="1"/>
</dbReference>
<keyword evidence="2" id="KW-0808">Transferase</keyword>
<dbReference type="InterPro" id="IPR016181">
    <property type="entry name" value="Acyl_CoA_acyltransferase"/>
</dbReference>
<dbReference type="PROSITE" id="PS51186">
    <property type="entry name" value="GNAT"/>
    <property type="match status" value="1"/>
</dbReference>
<dbReference type="InterPro" id="IPR000182">
    <property type="entry name" value="GNAT_dom"/>
</dbReference>
<dbReference type="OrthoDB" id="3767306at2"/>
<proteinExistence type="predicted"/>
<dbReference type="CDD" id="cd04301">
    <property type="entry name" value="NAT_SF"/>
    <property type="match status" value="1"/>
</dbReference>
<sequence length="287" mass="31357">MRPDDVAACERLTARTYYEADTRLYQRAWPDPVERSPERGTRWRARTAHVLATDPGGCWVAEQDGEILGCAISFRRELMWILASFVVERRLQGHGVGTALLSVAQEYGRGCLRSMLASSGDPAAVRRYRLAGFTLHPQYLLWGTVDRASLPVVEHVREGSAGDVDLLDSLDRRTRGAAHGPDHAVLLAENRLVVTDRPAGSGYCYVGADGSPAVLAATNRRTATALLWEALASSSPRTRVVLAHVTQPNDWALDVGLAARLSAYSQGYLALRHLKPPAPYLPHGALL</sequence>
<dbReference type="GO" id="GO:0016747">
    <property type="term" value="F:acyltransferase activity, transferring groups other than amino-acyl groups"/>
    <property type="evidence" value="ECO:0007669"/>
    <property type="project" value="InterPro"/>
</dbReference>
<evidence type="ECO:0000313" key="2">
    <source>
        <dbReference type="EMBL" id="RLV49439.1"/>
    </source>
</evidence>
<comment type="caution">
    <text evidence="2">The sequence shown here is derived from an EMBL/GenBank/DDBJ whole genome shotgun (WGS) entry which is preliminary data.</text>
</comment>
<gene>
    <name evidence="2" type="ORF">D9V37_11220</name>
</gene>
<evidence type="ECO:0000313" key="3">
    <source>
        <dbReference type="Proteomes" id="UP000281708"/>
    </source>
</evidence>
<feature type="domain" description="N-acetyltransferase" evidence="1">
    <location>
        <begin position="1"/>
        <end position="151"/>
    </location>
</feature>
<reference evidence="2 3" key="1">
    <citation type="submission" date="2018-10" db="EMBL/GenBank/DDBJ databases">
        <title>Marmoricola sp. 4Q3S-7 whole genome shotgun sequence.</title>
        <authorList>
            <person name="Li F."/>
        </authorList>
    </citation>
    <scope>NUCLEOTIDE SEQUENCE [LARGE SCALE GENOMIC DNA]</scope>
    <source>
        <strain evidence="2 3">4Q3S-7</strain>
    </source>
</reference>
<keyword evidence="3" id="KW-1185">Reference proteome</keyword>
<name>A0A3L8P4F9_9ACTN</name>
<dbReference type="EMBL" id="RDBE01000007">
    <property type="protein sequence ID" value="RLV49439.1"/>
    <property type="molecule type" value="Genomic_DNA"/>
</dbReference>
<accession>A0A3L8P4F9</accession>
<protein>
    <submittedName>
        <fullName evidence="2">GNAT family N-acetyltransferase</fullName>
    </submittedName>
</protein>
<evidence type="ECO:0000259" key="1">
    <source>
        <dbReference type="PROSITE" id="PS51186"/>
    </source>
</evidence>
<dbReference type="Gene3D" id="3.40.630.30">
    <property type="match status" value="1"/>
</dbReference>
<dbReference type="Pfam" id="PF00583">
    <property type="entry name" value="Acetyltransf_1"/>
    <property type="match status" value="1"/>
</dbReference>
<organism evidence="2 3">
    <name type="scientific">Nocardioides mangrovicus</name>
    <dbReference type="NCBI Taxonomy" id="2478913"/>
    <lineage>
        <taxon>Bacteria</taxon>
        <taxon>Bacillati</taxon>
        <taxon>Actinomycetota</taxon>
        <taxon>Actinomycetes</taxon>
        <taxon>Propionibacteriales</taxon>
        <taxon>Nocardioidaceae</taxon>
        <taxon>Nocardioides</taxon>
    </lineage>
</organism>